<dbReference type="EnsemblMetazoa" id="XM_038202509.1">
    <property type="protein sequence ID" value="XP_038058437.1"/>
    <property type="gene ID" value="LOC119729768"/>
</dbReference>
<keyword evidence="3" id="KW-1185">Reference proteome</keyword>
<dbReference type="Proteomes" id="UP000887568">
    <property type="component" value="Unplaced"/>
</dbReference>
<dbReference type="GeneID" id="119729768"/>
<evidence type="ECO:0000256" key="1">
    <source>
        <dbReference type="SAM" id="SignalP"/>
    </source>
</evidence>
<proteinExistence type="predicted"/>
<feature type="chain" id="PRO_5037457136" evidence="1">
    <location>
        <begin position="21"/>
        <end position="124"/>
    </location>
</feature>
<dbReference type="AlphaFoldDB" id="A0A914A3L4"/>
<sequence>MEPNLHFGVLILLLISLRQAYHAYCEVKEKDEMPLSTFIHHFEPLNYDLGPLAVQQRNCIQQSSHDGVVINWEIAAFERSFHLQLAPYPNVITEGAQLNVVNELETSTTDLVSRLYKGIVIGED</sequence>
<keyword evidence="1" id="KW-0732">Signal</keyword>
<reference evidence="2" key="1">
    <citation type="submission" date="2022-11" db="UniProtKB">
        <authorList>
            <consortium name="EnsemblMetazoa"/>
        </authorList>
    </citation>
    <scope>IDENTIFICATION</scope>
</reference>
<protein>
    <submittedName>
        <fullName evidence="2">Uncharacterized protein</fullName>
    </submittedName>
</protein>
<name>A0A914A3L4_PATMI</name>
<dbReference type="RefSeq" id="XP_038058437.1">
    <property type="nucleotide sequence ID" value="XM_038202509.1"/>
</dbReference>
<organism evidence="2 3">
    <name type="scientific">Patiria miniata</name>
    <name type="common">Bat star</name>
    <name type="synonym">Asterina miniata</name>
    <dbReference type="NCBI Taxonomy" id="46514"/>
    <lineage>
        <taxon>Eukaryota</taxon>
        <taxon>Metazoa</taxon>
        <taxon>Echinodermata</taxon>
        <taxon>Eleutherozoa</taxon>
        <taxon>Asterozoa</taxon>
        <taxon>Asteroidea</taxon>
        <taxon>Valvatacea</taxon>
        <taxon>Valvatida</taxon>
        <taxon>Asterinidae</taxon>
        <taxon>Patiria</taxon>
    </lineage>
</organism>
<accession>A0A914A3L4</accession>
<evidence type="ECO:0000313" key="2">
    <source>
        <dbReference type="EnsemblMetazoa" id="XP_038058437.1"/>
    </source>
</evidence>
<feature type="signal peptide" evidence="1">
    <location>
        <begin position="1"/>
        <end position="20"/>
    </location>
</feature>
<evidence type="ECO:0000313" key="3">
    <source>
        <dbReference type="Proteomes" id="UP000887568"/>
    </source>
</evidence>